<comment type="caution">
    <text evidence="1">The sequence shown here is derived from an EMBL/GenBank/DDBJ whole genome shotgun (WGS) entry which is preliminary data.</text>
</comment>
<dbReference type="AlphaFoldDB" id="A0AAV9D9M4"/>
<dbReference type="Pfam" id="PF04646">
    <property type="entry name" value="DUF604"/>
    <property type="match status" value="1"/>
</dbReference>
<organism evidence="1 2">
    <name type="scientific">Acorus calamus</name>
    <name type="common">Sweet flag</name>
    <dbReference type="NCBI Taxonomy" id="4465"/>
    <lineage>
        <taxon>Eukaryota</taxon>
        <taxon>Viridiplantae</taxon>
        <taxon>Streptophyta</taxon>
        <taxon>Embryophyta</taxon>
        <taxon>Tracheophyta</taxon>
        <taxon>Spermatophyta</taxon>
        <taxon>Magnoliopsida</taxon>
        <taxon>Liliopsida</taxon>
        <taxon>Acoraceae</taxon>
        <taxon>Acorus</taxon>
    </lineage>
</organism>
<dbReference type="EMBL" id="JAUJYO010000014">
    <property type="protein sequence ID" value="KAK1297957.1"/>
    <property type="molecule type" value="Genomic_DNA"/>
</dbReference>
<reference evidence="1" key="2">
    <citation type="submission" date="2023-06" db="EMBL/GenBank/DDBJ databases">
        <authorList>
            <person name="Ma L."/>
            <person name="Liu K.-W."/>
            <person name="Li Z."/>
            <person name="Hsiao Y.-Y."/>
            <person name="Qi Y."/>
            <person name="Fu T."/>
            <person name="Tang G."/>
            <person name="Zhang D."/>
            <person name="Sun W.-H."/>
            <person name="Liu D.-K."/>
            <person name="Li Y."/>
            <person name="Chen G.-Z."/>
            <person name="Liu X.-D."/>
            <person name="Liao X.-Y."/>
            <person name="Jiang Y.-T."/>
            <person name="Yu X."/>
            <person name="Hao Y."/>
            <person name="Huang J."/>
            <person name="Zhao X.-W."/>
            <person name="Ke S."/>
            <person name="Chen Y.-Y."/>
            <person name="Wu W.-L."/>
            <person name="Hsu J.-L."/>
            <person name="Lin Y.-F."/>
            <person name="Huang M.-D."/>
            <person name="Li C.-Y."/>
            <person name="Huang L."/>
            <person name="Wang Z.-W."/>
            <person name="Zhao X."/>
            <person name="Zhong W.-Y."/>
            <person name="Peng D.-H."/>
            <person name="Ahmad S."/>
            <person name="Lan S."/>
            <person name="Zhang J.-S."/>
            <person name="Tsai W.-C."/>
            <person name="Van De Peer Y."/>
            <person name="Liu Z.-J."/>
        </authorList>
    </citation>
    <scope>NUCLEOTIDE SEQUENCE</scope>
    <source>
        <strain evidence="1">CP</strain>
        <tissue evidence="1">Leaves</tissue>
    </source>
</reference>
<dbReference type="PANTHER" id="PTHR10811">
    <property type="entry name" value="FRINGE-RELATED"/>
    <property type="match status" value="1"/>
</dbReference>
<dbReference type="Gene3D" id="3.90.550.50">
    <property type="match status" value="1"/>
</dbReference>
<gene>
    <name evidence="1" type="ORF">QJS10_CPB14g00673</name>
</gene>
<dbReference type="InterPro" id="IPR006740">
    <property type="entry name" value="DUF604"/>
</dbReference>
<accession>A0AAV9D9M4</accession>
<sequence>MIPRKPFPSDNLSDLLWRTIKSLSLLLLLAYFVFLSFSAFSSDHSRSRFPDSVRRSFDLPFSYSPSSTNLSHILFGIAGSVNSWPDRRHYIEHWFSPGRTRAFVWLDEQPPPDHPWPATSPPYRVSEKTSRFGPRSAARIARIVSEAYRLGSDGVRWFVMGDDDTVFFPENLVSVLNRYDSNEMYYVGGVSESVEQDVIHSYGMAFGGGGFAVSRPLAAALSTILDGCLDRYTSFYGSDQRVQACLAELGVPLSRDLGFHQMDIRGDAYGLLAAHPVTPLVSLHHLDAVGPIDPRRETRIESLRTLDSAYRVDPGRTLQQTFCYEPGRNWSISVSWGYTVQIYPWVVSARDLEIPAQTFRTWRSWADGPFTFNTRPWPDDPCKRPLVYLLDRVEESGWSGSMSYYSRFKREPECALVGFALAQKVQKVRVVSPKMDPNEWTKAPRRYCCEARTGEKKSLEVRIRRCGTGESASPP</sequence>
<name>A0AAV9D9M4_ACOCL</name>
<reference evidence="1" key="1">
    <citation type="journal article" date="2023" name="Nat. Commun.">
        <title>Diploid and tetraploid genomes of Acorus and the evolution of monocots.</title>
        <authorList>
            <person name="Ma L."/>
            <person name="Liu K.W."/>
            <person name="Li Z."/>
            <person name="Hsiao Y.Y."/>
            <person name="Qi Y."/>
            <person name="Fu T."/>
            <person name="Tang G.D."/>
            <person name="Zhang D."/>
            <person name="Sun W.H."/>
            <person name="Liu D.K."/>
            <person name="Li Y."/>
            <person name="Chen G.Z."/>
            <person name="Liu X.D."/>
            <person name="Liao X.Y."/>
            <person name="Jiang Y.T."/>
            <person name="Yu X."/>
            <person name="Hao Y."/>
            <person name="Huang J."/>
            <person name="Zhao X.W."/>
            <person name="Ke S."/>
            <person name="Chen Y.Y."/>
            <person name="Wu W.L."/>
            <person name="Hsu J.L."/>
            <person name="Lin Y.F."/>
            <person name="Huang M.D."/>
            <person name="Li C.Y."/>
            <person name="Huang L."/>
            <person name="Wang Z.W."/>
            <person name="Zhao X."/>
            <person name="Zhong W.Y."/>
            <person name="Peng D.H."/>
            <person name="Ahmad S."/>
            <person name="Lan S."/>
            <person name="Zhang J.S."/>
            <person name="Tsai W.C."/>
            <person name="Van de Peer Y."/>
            <person name="Liu Z.J."/>
        </authorList>
    </citation>
    <scope>NUCLEOTIDE SEQUENCE</scope>
    <source>
        <strain evidence="1">CP</strain>
    </source>
</reference>
<dbReference type="FunFam" id="3.90.550.50:FF:000006">
    <property type="entry name" value="Fringe-related protein-like"/>
    <property type="match status" value="1"/>
</dbReference>
<evidence type="ECO:0000313" key="2">
    <source>
        <dbReference type="Proteomes" id="UP001180020"/>
    </source>
</evidence>
<proteinExistence type="predicted"/>
<dbReference type="Proteomes" id="UP001180020">
    <property type="component" value="Unassembled WGS sequence"/>
</dbReference>
<keyword evidence="2" id="KW-1185">Reference proteome</keyword>
<evidence type="ECO:0000313" key="1">
    <source>
        <dbReference type="EMBL" id="KAK1297957.1"/>
    </source>
</evidence>
<protein>
    <submittedName>
        <fullName evidence="1">Uncharacterized protein</fullName>
    </submittedName>
</protein>